<evidence type="ECO:0000256" key="2">
    <source>
        <dbReference type="SAM" id="MobiDB-lite"/>
    </source>
</evidence>
<sequence length="507" mass="54531">MAPSRAQRSSRSSRARRARPRRRSAFVALVIAVVGILLPGTAYLVARRPRLGAVVTALSLTLYGAAAYVGLRKRDAVISWALNPGLLLWMIAGLGAIALAWIIVLVTSYKMLRPLTAGPGSRLAGSLVVGVVCFAMTVGTASGAQTLMAQRSLVKKVFAGGGSRSQTRPTIAATKDIWTQLPRLNVLLLGADDGDDRQGTRTDTVMVASIDTKTGNTSLISLTRNFMRMPFPADSPLHKIYPTGFWDPSIDPRKEQSEFYLDAMYRNIPKLHPGVIGPSDNEGADILKLSVGEALGLKIHYYVQINLAGFAKLVEALGGITVNINYPVPVGGNDDKKIPPSRYLQPGPNRKLNGTDALWFARGRYGVATADLARQARQHCTIQALVERATPQNVLANYQAIAAAGEQLIRTDIPEKLLGPFVTLGGRVKTAKISNIDLDKKKNFPNGRNPNYAAMREIVANALNPKPTTPRRTTTTRPSTATQPKTTPKPDDGDLSSACAYNPGPPG</sequence>
<reference evidence="5 6" key="1">
    <citation type="submission" date="2019-04" db="EMBL/GenBank/DDBJ databases">
        <title>Kribbella sp. NEAU-THZ 27 nov., a novel actinomycete isolated from soil.</title>
        <authorList>
            <person name="Duan L."/>
        </authorList>
    </citation>
    <scope>NUCLEOTIDE SEQUENCE [LARGE SCALE GENOMIC DNA]</scope>
    <source>
        <strain evidence="6">NEAU-THZ27</strain>
    </source>
</reference>
<dbReference type="PANTHER" id="PTHR33392:SF6">
    <property type="entry name" value="POLYISOPRENYL-TEICHOIC ACID--PEPTIDOGLYCAN TEICHOIC ACID TRANSFERASE TAGU"/>
    <property type="match status" value="1"/>
</dbReference>
<evidence type="ECO:0000256" key="1">
    <source>
        <dbReference type="ARBA" id="ARBA00006068"/>
    </source>
</evidence>
<feature type="domain" description="Cell envelope-related transcriptional attenuator" evidence="4">
    <location>
        <begin position="201"/>
        <end position="389"/>
    </location>
</feature>
<feature type="transmembrane region" description="Helical" evidence="3">
    <location>
        <begin position="83"/>
        <end position="104"/>
    </location>
</feature>
<dbReference type="EMBL" id="SZPZ01000003">
    <property type="protein sequence ID" value="TKK77866.1"/>
    <property type="molecule type" value="Genomic_DNA"/>
</dbReference>
<organism evidence="5 6">
    <name type="scientific">Kribbella jiaozuonensis</name>
    <dbReference type="NCBI Taxonomy" id="2575441"/>
    <lineage>
        <taxon>Bacteria</taxon>
        <taxon>Bacillati</taxon>
        <taxon>Actinomycetota</taxon>
        <taxon>Actinomycetes</taxon>
        <taxon>Propionibacteriales</taxon>
        <taxon>Kribbellaceae</taxon>
        <taxon>Kribbella</taxon>
    </lineage>
</organism>
<name>A0A4U3LT43_9ACTN</name>
<keyword evidence="3" id="KW-1133">Transmembrane helix</keyword>
<evidence type="ECO:0000256" key="3">
    <source>
        <dbReference type="SAM" id="Phobius"/>
    </source>
</evidence>
<evidence type="ECO:0000259" key="4">
    <source>
        <dbReference type="Pfam" id="PF03816"/>
    </source>
</evidence>
<feature type="region of interest" description="Disordered" evidence="2">
    <location>
        <begin position="462"/>
        <end position="507"/>
    </location>
</feature>
<feature type="transmembrane region" description="Helical" evidence="3">
    <location>
        <begin position="124"/>
        <end position="147"/>
    </location>
</feature>
<evidence type="ECO:0000313" key="5">
    <source>
        <dbReference type="EMBL" id="TKK77866.1"/>
    </source>
</evidence>
<dbReference type="InterPro" id="IPR004474">
    <property type="entry name" value="LytR_CpsA_psr"/>
</dbReference>
<comment type="similarity">
    <text evidence="1">Belongs to the LytR/CpsA/Psr (LCP) family.</text>
</comment>
<accession>A0A4U3LT43</accession>
<dbReference type="InterPro" id="IPR050922">
    <property type="entry name" value="LytR/CpsA/Psr_CW_biosynth"/>
</dbReference>
<comment type="caution">
    <text evidence="5">The sequence shown here is derived from an EMBL/GenBank/DDBJ whole genome shotgun (WGS) entry which is preliminary data.</text>
</comment>
<gene>
    <name evidence="5" type="ORF">FDA38_22350</name>
</gene>
<proteinExistence type="inferred from homology"/>
<keyword evidence="3" id="KW-0472">Membrane</keyword>
<evidence type="ECO:0000313" key="6">
    <source>
        <dbReference type="Proteomes" id="UP000305836"/>
    </source>
</evidence>
<feature type="transmembrane region" description="Helical" evidence="3">
    <location>
        <begin position="51"/>
        <end position="71"/>
    </location>
</feature>
<dbReference type="NCBIfam" id="TIGR00350">
    <property type="entry name" value="lytR_cpsA_psr"/>
    <property type="match status" value="1"/>
</dbReference>
<dbReference type="AlphaFoldDB" id="A0A4U3LT43"/>
<dbReference type="Pfam" id="PF03816">
    <property type="entry name" value="LytR_cpsA_psr"/>
    <property type="match status" value="1"/>
</dbReference>
<dbReference type="PANTHER" id="PTHR33392">
    <property type="entry name" value="POLYISOPRENYL-TEICHOIC ACID--PEPTIDOGLYCAN TEICHOIC ACID TRANSFERASE TAGU"/>
    <property type="match status" value="1"/>
</dbReference>
<dbReference type="Gene3D" id="3.40.630.190">
    <property type="entry name" value="LCP protein"/>
    <property type="match status" value="1"/>
</dbReference>
<dbReference type="OrthoDB" id="3573673at2"/>
<dbReference type="Proteomes" id="UP000305836">
    <property type="component" value="Unassembled WGS sequence"/>
</dbReference>
<keyword evidence="3" id="KW-0812">Transmembrane</keyword>
<keyword evidence="6" id="KW-1185">Reference proteome</keyword>
<feature type="compositionally biased region" description="Low complexity" evidence="2">
    <location>
        <begin position="470"/>
        <end position="486"/>
    </location>
</feature>
<feature type="transmembrane region" description="Helical" evidence="3">
    <location>
        <begin position="24"/>
        <end position="45"/>
    </location>
</feature>
<dbReference type="RefSeq" id="WP_137256032.1">
    <property type="nucleotide sequence ID" value="NZ_JBHSPQ010000002.1"/>
</dbReference>
<protein>
    <submittedName>
        <fullName evidence="5">LytR family transcriptional regulator</fullName>
    </submittedName>
</protein>